<reference evidence="3 4" key="1">
    <citation type="journal article" date="2021" name="Hortic Res">
        <title>The domestication of Cucurbita argyrosperma as revealed by the genome of its wild relative.</title>
        <authorList>
            <person name="Barrera-Redondo J."/>
            <person name="Sanchez-de la Vega G."/>
            <person name="Aguirre-Liguori J.A."/>
            <person name="Castellanos-Morales G."/>
            <person name="Gutierrez-Guerrero Y.T."/>
            <person name="Aguirre-Dugua X."/>
            <person name="Aguirre-Planter E."/>
            <person name="Tenaillon M.I."/>
            <person name="Lira-Saade R."/>
            <person name="Eguiarte L.E."/>
        </authorList>
    </citation>
    <scope>NUCLEOTIDE SEQUENCE [LARGE SCALE GENOMIC DNA]</scope>
    <source>
        <strain evidence="3">JBR-2021</strain>
    </source>
</reference>
<keyword evidence="4" id="KW-1185">Reference proteome</keyword>
<evidence type="ECO:0000313" key="3">
    <source>
        <dbReference type="EMBL" id="KAG6599056.1"/>
    </source>
</evidence>
<dbReference type="GO" id="GO:0016866">
    <property type="term" value="F:intramolecular transferase activity"/>
    <property type="evidence" value="ECO:0007669"/>
    <property type="project" value="InterPro"/>
</dbReference>
<gene>
    <name evidence="3" type="primary">TTS1</name>
    <name evidence="3" type="ORF">SDJN03_08834</name>
</gene>
<comment type="caution">
    <text evidence="3">The sequence shown here is derived from an EMBL/GenBank/DDBJ whole genome shotgun (WGS) entry which is preliminary data.</text>
</comment>
<proteinExistence type="predicted"/>
<dbReference type="Proteomes" id="UP000685013">
    <property type="component" value="Chromosome 5"/>
</dbReference>
<dbReference type="InterPro" id="IPR018333">
    <property type="entry name" value="Squalene_cyclase"/>
</dbReference>
<name>A0AAV6NKL0_9ROSI</name>
<evidence type="ECO:0000313" key="4">
    <source>
        <dbReference type="Proteomes" id="UP000685013"/>
    </source>
</evidence>
<dbReference type="GO" id="GO:0016104">
    <property type="term" value="P:triterpenoid biosynthetic process"/>
    <property type="evidence" value="ECO:0007669"/>
    <property type="project" value="InterPro"/>
</dbReference>
<evidence type="ECO:0000256" key="1">
    <source>
        <dbReference type="ARBA" id="ARBA00023235"/>
    </source>
</evidence>
<dbReference type="EMBL" id="JAGKQH010000005">
    <property type="protein sequence ID" value="KAG6599056.1"/>
    <property type="molecule type" value="Genomic_DNA"/>
</dbReference>
<dbReference type="InterPro" id="IPR032697">
    <property type="entry name" value="SQ_cyclase_N"/>
</dbReference>
<feature type="domain" description="Squalene cyclase N-terminal" evidence="2">
    <location>
        <begin position="192"/>
        <end position="276"/>
    </location>
</feature>
<dbReference type="AlphaFoldDB" id="A0AAV6NKL0"/>
<dbReference type="PANTHER" id="PTHR11764">
    <property type="entry name" value="TERPENE CYCLASE/MUTASE FAMILY MEMBER"/>
    <property type="match status" value="1"/>
</dbReference>
<accession>A0AAV6NKL0</accession>
<evidence type="ECO:0000259" key="2">
    <source>
        <dbReference type="Pfam" id="PF13249"/>
    </source>
</evidence>
<dbReference type="Pfam" id="PF13249">
    <property type="entry name" value="SQHop_cyclase_N"/>
    <property type="match status" value="1"/>
</dbReference>
<feature type="non-terminal residue" evidence="3">
    <location>
        <position position="1"/>
    </location>
</feature>
<organism evidence="3 4">
    <name type="scientific">Cucurbita argyrosperma subsp. sororia</name>
    <dbReference type="NCBI Taxonomy" id="37648"/>
    <lineage>
        <taxon>Eukaryota</taxon>
        <taxon>Viridiplantae</taxon>
        <taxon>Streptophyta</taxon>
        <taxon>Embryophyta</taxon>
        <taxon>Tracheophyta</taxon>
        <taxon>Spermatophyta</taxon>
        <taxon>Magnoliopsida</taxon>
        <taxon>eudicotyledons</taxon>
        <taxon>Gunneridae</taxon>
        <taxon>Pentapetalae</taxon>
        <taxon>rosids</taxon>
        <taxon>fabids</taxon>
        <taxon>Cucurbitales</taxon>
        <taxon>Cucurbitaceae</taxon>
        <taxon>Cucurbiteae</taxon>
        <taxon>Cucurbita</taxon>
    </lineage>
</organism>
<dbReference type="PANTHER" id="PTHR11764:SF58">
    <property type="entry name" value="BETA-AMYRIN SYNTHASE-RELATED"/>
    <property type="match status" value="1"/>
</dbReference>
<dbReference type="GO" id="GO:0005811">
    <property type="term" value="C:lipid droplet"/>
    <property type="evidence" value="ECO:0007669"/>
    <property type="project" value="InterPro"/>
</dbReference>
<protein>
    <submittedName>
        <fullName evidence="3">Beta-amyrin synthase</fullName>
    </submittedName>
</protein>
<keyword evidence="1" id="KW-0413">Isomerase</keyword>
<sequence>MWRLTVGEGADDPYLFSSNNFVGRQTWDFEPDDGTPEERAEVEEARQNYYHNRFKVPCNSDLFWRFQFLRERNFKQTIPIVRVEDVIDKETASIALRRATNFFAALQSPHGHWPAENAGPMFYFPPLNSTARKSFVTHIVIRMKMVDGDCTLWDKVVCFALFLTIFNSVCWEKNLTRMSVLELENGFSIMEILGVYEWEGTNPMPPEFWLLGKLLPFIPRTLFCYSRLTLLPMSYLYGKRFVGPLTPLILQLRQEIYTQPYNHIKWSPTRHYCAKPLFTLACWVDDPNGEAYKKHVARIKDYLWIAEDGMKMQVCFTHH</sequence>